<dbReference type="SMART" id="SM00479">
    <property type="entry name" value="EXOIII"/>
    <property type="match status" value="1"/>
</dbReference>
<dbReference type="FunFam" id="3.30.420.10:FF:000045">
    <property type="entry name" value="3'-5' exonuclease DinG"/>
    <property type="match status" value="1"/>
</dbReference>
<dbReference type="GO" id="GO:0003887">
    <property type="term" value="F:DNA-directed DNA polymerase activity"/>
    <property type="evidence" value="ECO:0007669"/>
    <property type="project" value="UniProtKB-KW"/>
</dbReference>
<dbReference type="PANTHER" id="PTHR30562:SF10">
    <property type="entry name" value="EXCINUCLEASE CHO"/>
    <property type="match status" value="1"/>
</dbReference>
<evidence type="ECO:0000256" key="1">
    <source>
        <dbReference type="ARBA" id="ARBA00022763"/>
    </source>
</evidence>
<proteinExistence type="predicted"/>
<name>A3U8X5_CROAH</name>
<dbReference type="InterPro" id="IPR050066">
    <property type="entry name" value="UvrABC_protein_C"/>
</dbReference>
<dbReference type="InterPro" id="IPR047296">
    <property type="entry name" value="GIY-YIG_UvrC_Cho"/>
</dbReference>
<gene>
    <name evidence="13" type="ordered locus">CA2559_09513</name>
</gene>
<dbReference type="AlphaFoldDB" id="A3U8X5"/>
<dbReference type="eggNOG" id="COG0322">
    <property type="taxonomic scope" value="Bacteria"/>
</dbReference>
<dbReference type="GO" id="GO:0009432">
    <property type="term" value="P:SOS response"/>
    <property type="evidence" value="ECO:0007669"/>
    <property type="project" value="UniProtKB-KW"/>
</dbReference>
<keyword evidence="13" id="KW-0239">DNA-directed DNA polymerase</keyword>
<evidence type="ECO:0000256" key="6">
    <source>
        <dbReference type="ARBA" id="ARBA00023236"/>
    </source>
</evidence>
<dbReference type="GO" id="GO:0006289">
    <property type="term" value="P:nucleotide-excision repair"/>
    <property type="evidence" value="ECO:0007669"/>
    <property type="project" value="InterPro"/>
</dbReference>
<keyword evidence="13" id="KW-0548">Nucleotidyltransferase</keyword>
<evidence type="ECO:0000256" key="4">
    <source>
        <dbReference type="ARBA" id="ARBA00022881"/>
    </source>
</evidence>
<dbReference type="eggNOG" id="COG2176">
    <property type="taxonomic scope" value="Bacteria"/>
</dbReference>
<sequence length="457" mass="52455">MYAILDIETTGGKYNEEGITEIAIYKFDGHEVVDQVISLVNPERPIQPFVVGLTGINNDMLRNAPKFYEIAKRILEITQDCILVAHNAKFDYRILRTEFRRLGYEYERETLCSVELSKKLLPGHASYSLGKLTKALGIPISSRHRADGDAIATVKLFKLLLQKDVDKEIIKANIKTKPKSSLDTKLIRIVEELPSSTGVYYMHDDDGEIIYVGKSKNIRKRLNQHFTSESVKSREMQNEVYAVTHEATGNELVALLKENQEIKKLKPKYNRALKRSVFNYGLYQTYDDNGYLKLYYSKNQTKKTPITTFTNKNQARSFMDRIIEEFGLCLNLTSISNSDSACFNYSIKKCFGACVSEESVEVYNKRIQAIIDKYSFSNQNMIVVDRGRETSEKSALLIENGVFMGVGYFDLNHQISHPDIIRSIITPMENDRDAQHIIQSYMRRNKRLKIVKLQADN</sequence>
<keyword evidence="2" id="KW-0228">DNA excision</keyword>
<dbReference type="GO" id="GO:0009380">
    <property type="term" value="C:excinuclease repair complex"/>
    <property type="evidence" value="ECO:0007669"/>
    <property type="project" value="TreeGrafter"/>
</dbReference>
<dbReference type="CDD" id="cd10434">
    <property type="entry name" value="GIY-YIG_UvrC_Cho"/>
    <property type="match status" value="1"/>
</dbReference>
<dbReference type="CDD" id="cd06127">
    <property type="entry name" value="DEDDh"/>
    <property type="match status" value="1"/>
</dbReference>
<dbReference type="InterPro" id="IPR013520">
    <property type="entry name" value="Ribonucl_H"/>
</dbReference>
<dbReference type="Pfam" id="PF01541">
    <property type="entry name" value="GIY-YIG"/>
    <property type="match status" value="1"/>
</dbReference>
<comment type="function">
    <text evidence="7">DNA polymerase III is a complex, multichain enzyme responsible for most of the replicative synthesis in bacteria. The epsilon subunit contain the editing function and is a proofreading 3'-5' exonuclease.</text>
</comment>
<dbReference type="InterPro" id="IPR006054">
    <property type="entry name" value="DnaQ"/>
</dbReference>
<evidence type="ECO:0000259" key="12">
    <source>
        <dbReference type="PROSITE" id="PS50164"/>
    </source>
</evidence>
<reference evidence="13 14" key="1">
    <citation type="journal article" date="2010" name="J. Bacteriol.">
        <title>The complete genome sequence of Croceibacter atlanticus HTCC2559T.</title>
        <authorList>
            <person name="Oh H.M."/>
            <person name="Kang I."/>
            <person name="Ferriera S."/>
            <person name="Giovannoni S.J."/>
            <person name="Cho J.C."/>
        </authorList>
    </citation>
    <scope>NUCLEOTIDE SEQUENCE [LARGE SCALE GENOMIC DNA]</scope>
    <source>
        <strain evidence="14">ATCC BAA-628 / HTCC2559 / KCTC 12090</strain>
    </source>
</reference>
<evidence type="ECO:0000256" key="11">
    <source>
        <dbReference type="ARBA" id="ARBA00042732"/>
    </source>
</evidence>
<dbReference type="InterPro" id="IPR012337">
    <property type="entry name" value="RNaseH-like_sf"/>
</dbReference>
<evidence type="ECO:0000256" key="10">
    <source>
        <dbReference type="ARBA" id="ARBA00042138"/>
    </source>
</evidence>
<evidence type="ECO:0000313" key="13">
    <source>
        <dbReference type="EMBL" id="EAP86261.1"/>
    </source>
</evidence>
<dbReference type="InterPro" id="IPR000305">
    <property type="entry name" value="GIY-YIG_endonuc"/>
</dbReference>
<dbReference type="Pfam" id="PF00929">
    <property type="entry name" value="RNase_T"/>
    <property type="match status" value="1"/>
</dbReference>
<dbReference type="Gene3D" id="3.30.420.10">
    <property type="entry name" value="Ribonuclease H-like superfamily/Ribonuclease H"/>
    <property type="match status" value="1"/>
</dbReference>
<dbReference type="OrthoDB" id="9803913at2"/>
<dbReference type="SUPFAM" id="SSF53098">
    <property type="entry name" value="Ribonuclease H-like"/>
    <property type="match status" value="1"/>
</dbReference>
<dbReference type="GO" id="GO:0004527">
    <property type="term" value="F:exonuclease activity"/>
    <property type="evidence" value="ECO:0007669"/>
    <property type="project" value="UniProtKB-ARBA"/>
</dbReference>
<keyword evidence="6" id="KW-0742">SOS response</keyword>
<dbReference type="HOGENOM" id="CLU_030720_1_0_10"/>
<dbReference type="GeneID" id="89453647"/>
<dbReference type="InterPro" id="IPR035901">
    <property type="entry name" value="GIY-YIG_endonuc_sf"/>
</dbReference>
<dbReference type="SMART" id="SM00465">
    <property type="entry name" value="GIYc"/>
    <property type="match status" value="1"/>
</dbReference>
<keyword evidence="4" id="KW-0267">Excision nuclease</keyword>
<organism evidence="13 14">
    <name type="scientific">Croceibacter atlanticus (strain ATCC BAA-628 / JCM 21780 / CIP 108009 / IAM 15332 / KCTC 12090 / HTCC2559)</name>
    <dbReference type="NCBI Taxonomy" id="216432"/>
    <lineage>
        <taxon>Bacteria</taxon>
        <taxon>Pseudomonadati</taxon>
        <taxon>Bacteroidota</taxon>
        <taxon>Flavobacteriia</taxon>
        <taxon>Flavobacteriales</taxon>
        <taxon>Flavobacteriaceae</taxon>
        <taxon>Croceibacter</taxon>
    </lineage>
</organism>
<evidence type="ECO:0000256" key="3">
    <source>
        <dbReference type="ARBA" id="ARBA00022801"/>
    </source>
</evidence>
<evidence type="ECO:0000256" key="5">
    <source>
        <dbReference type="ARBA" id="ARBA00023204"/>
    </source>
</evidence>
<evidence type="ECO:0000256" key="9">
    <source>
        <dbReference type="ARBA" id="ARBA00040756"/>
    </source>
</evidence>
<dbReference type="KEGG" id="cat:CA2559_09513"/>
<dbReference type="GO" id="GO:0006260">
    <property type="term" value="P:DNA replication"/>
    <property type="evidence" value="ECO:0007669"/>
    <property type="project" value="InterPro"/>
</dbReference>
<dbReference type="RefSeq" id="WP_013187646.1">
    <property type="nucleotide sequence ID" value="NC_014230.1"/>
</dbReference>
<evidence type="ECO:0000256" key="2">
    <source>
        <dbReference type="ARBA" id="ARBA00022769"/>
    </source>
</evidence>
<dbReference type="InterPro" id="IPR036397">
    <property type="entry name" value="RNaseH_sf"/>
</dbReference>
<dbReference type="Gene3D" id="3.40.1440.10">
    <property type="entry name" value="GIY-YIG endonuclease"/>
    <property type="match status" value="1"/>
</dbReference>
<dbReference type="PROSITE" id="PS50164">
    <property type="entry name" value="GIY_YIG"/>
    <property type="match status" value="1"/>
</dbReference>
<evidence type="ECO:0000256" key="7">
    <source>
        <dbReference type="ARBA" id="ARBA00025483"/>
    </source>
</evidence>
<comment type="subunit">
    <text evidence="8">DNA polymerase III contains a core (composed of alpha, epsilon and theta chains) that associates with a tau subunit. This core dimerizes to form the POLIII' complex. PolIII' associates with the gamma complex (composed of gamma, delta, delta', psi and chi chains) and with the beta chain to form the complete DNA polymerase III complex.</text>
</comment>
<dbReference type="STRING" id="216432.CA2559_09513"/>
<dbReference type="Proteomes" id="UP000002297">
    <property type="component" value="Chromosome"/>
</dbReference>
<evidence type="ECO:0000256" key="8">
    <source>
        <dbReference type="ARBA" id="ARBA00026073"/>
    </source>
</evidence>
<keyword evidence="5" id="KW-0234">DNA repair</keyword>
<keyword evidence="1" id="KW-0227">DNA damage</keyword>
<dbReference type="EMBL" id="CP002046">
    <property type="protein sequence ID" value="EAP86261.1"/>
    <property type="molecule type" value="Genomic_DNA"/>
</dbReference>
<keyword evidence="14" id="KW-1185">Reference proteome</keyword>
<protein>
    <recommendedName>
        <fullName evidence="9">Excinuclease cho</fullName>
    </recommendedName>
    <alternativeName>
        <fullName evidence="11">Endonuclease cho</fullName>
    </alternativeName>
    <alternativeName>
        <fullName evidence="10">UvrC homolog protein</fullName>
    </alternativeName>
</protein>
<dbReference type="NCBIfam" id="TIGR00573">
    <property type="entry name" value="dnaq"/>
    <property type="match status" value="1"/>
</dbReference>
<dbReference type="PANTHER" id="PTHR30562">
    <property type="entry name" value="UVRC/OXIDOREDUCTASE"/>
    <property type="match status" value="1"/>
</dbReference>
<keyword evidence="3" id="KW-0378">Hydrolase</keyword>
<dbReference type="GO" id="GO:0003677">
    <property type="term" value="F:DNA binding"/>
    <property type="evidence" value="ECO:0007669"/>
    <property type="project" value="InterPro"/>
</dbReference>
<keyword evidence="13" id="KW-0808">Transferase</keyword>
<dbReference type="SUPFAM" id="SSF82771">
    <property type="entry name" value="GIY-YIG endonuclease"/>
    <property type="match status" value="1"/>
</dbReference>
<feature type="domain" description="GIY-YIG" evidence="12">
    <location>
        <begin position="195"/>
        <end position="271"/>
    </location>
</feature>
<accession>A3U8X5</accession>
<evidence type="ECO:0000313" key="14">
    <source>
        <dbReference type="Proteomes" id="UP000002297"/>
    </source>
</evidence>